<protein>
    <submittedName>
        <fullName evidence="1">Uncharacterized protein</fullName>
    </submittedName>
</protein>
<dbReference type="EMBL" id="JASBWS010000044">
    <property type="protein sequence ID" value="KAJ9106060.1"/>
    <property type="molecule type" value="Genomic_DNA"/>
</dbReference>
<organism evidence="1 2">
    <name type="scientific">Naganishia adeliensis</name>
    <dbReference type="NCBI Taxonomy" id="92952"/>
    <lineage>
        <taxon>Eukaryota</taxon>
        <taxon>Fungi</taxon>
        <taxon>Dikarya</taxon>
        <taxon>Basidiomycota</taxon>
        <taxon>Agaricomycotina</taxon>
        <taxon>Tremellomycetes</taxon>
        <taxon>Filobasidiales</taxon>
        <taxon>Filobasidiaceae</taxon>
        <taxon>Naganishia</taxon>
    </lineage>
</organism>
<evidence type="ECO:0000313" key="2">
    <source>
        <dbReference type="Proteomes" id="UP001230649"/>
    </source>
</evidence>
<comment type="caution">
    <text evidence="1">The sequence shown here is derived from an EMBL/GenBank/DDBJ whole genome shotgun (WGS) entry which is preliminary data.</text>
</comment>
<name>A0ACC2W2V6_9TREE</name>
<reference evidence="1" key="1">
    <citation type="submission" date="2023-04" db="EMBL/GenBank/DDBJ databases">
        <title>Draft Genome sequencing of Naganishia species isolated from polar environments using Oxford Nanopore Technology.</title>
        <authorList>
            <person name="Leo P."/>
            <person name="Venkateswaran K."/>
        </authorList>
    </citation>
    <scope>NUCLEOTIDE SEQUENCE</scope>
    <source>
        <strain evidence="1">MNA-CCFEE 5262</strain>
    </source>
</reference>
<accession>A0ACC2W2V6</accession>
<dbReference type="Proteomes" id="UP001230649">
    <property type="component" value="Unassembled WGS sequence"/>
</dbReference>
<keyword evidence="2" id="KW-1185">Reference proteome</keyword>
<evidence type="ECO:0000313" key="1">
    <source>
        <dbReference type="EMBL" id="KAJ9106060.1"/>
    </source>
</evidence>
<proteinExistence type="predicted"/>
<sequence>MPTIAVAGGSGHLGRAIAEALVAEGKYQLLILARSEKQKAIGATFIPADYTNVDSLVKVLEENKVDTVISTISAMGDFQPELNLINAADKSTATKRYIPSIWGTPITDEIAEYFPPGKGKIAVLKALGATSLEYTAVYNGFFSDYYVAPKVKSYMNPMALVLDIPNDFAAIPGSGDVPVTFTHTFDIAKYVVALQALSKWETESVIVGDKVTLNEFVKLAEQVKGKKFTVVHDSLEKLRSGQITELPSHPAMYPFFPKPMLQGFFAAFGIMFEQGALDLDVKGSLVERFPEIKPRKVKDLLEEAYGRA</sequence>
<gene>
    <name evidence="1" type="ORF">QFC20_004122</name>
</gene>